<accession>A0A0H5R2Y5</accession>
<dbReference type="AlphaFoldDB" id="A0A0H5R2Y5"/>
<dbReference type="EMBL" id="HACM01008126">
    <property type="protein sequence ID" value="CRZ08568.1"/>
    <property type="molecule type" value="Transcribed_RNA"/>
</dbReference>
<evidence type="ECO:0000313" key="1">
    <source>
        <dbReference type="EMBL" id="CRZ08568.1"/>
    </source>
</evidence>
<reference evidence="1" key="1">
    <citation type="submission" date="2015-04" db="EMBL/GenBank/DDBJ databases">
        <title>The genome sequence of the plant pathogenic Rhizarian Plasmodiophora brassicae reveals insights in its biotrophic life cycle and the origin of chitin synthesis.</title>
        <authorList>
            <person name="Schwelm A."/>
            <person name="Fogelqvist J."/>
            <person name="Knaust A."/>
            <person name="Julke S."/>
            <person name="Lilja T."/>
            <person name="Dhandapani V."/>
            <person name="Bonilla-Rosso G."/>
            <person name="Karlsson M."/>
            <person name="Shevchenko A."/>
            <person name="Choi S.R."/>
            <person name="Kim H.G."/>
            <person name="Park J.Y."/>
            <person name="Lim Y.P."/>
            <person name="Ludwig-Muller J."/>
            <person name="Dixelius C."/>
        </authorList>
    </citation>
    <scope>NUCLEOTIDE SEQUENCE</scope>
    <source>
        <tissue evidence="1">Potato root galls</tissue>
    </source>
</reference>
<organism evidence="1">
    <name type="scientific">Spongospora subterranea</name>
    <dbReference type="NCBI Taxonomy" id="70186"/>
    <lineage>
        <taxon>Eukaryota</taxon>
        <taxon>Sar</taxon>
        <taxon>Rhizaria</taxon>
        <taxon>Endomyxa</taxon>
        <taxon>Phytomyxea</taxon>
        <taxon>Plasmodiophorida</taxon>
        <taxon>Plasmodiophoridae</taxon>
        <taxon>Spongospora</taxon>
    </lineage>
</organism>
<sequence>MRFECGLSDSRSTVFSVSTVPQTFFPEVLTGDRKAQILSPICQIRGLKFIVRYPGAATRLDYCAVFSAKYHPLGIMVERGLFHILEPQIKGCFEKMFAKQEKSCLLLQNISAPRL</sequence>
<protein>
    <submittedName>
        <fullName evidence="1">Uncharacterized protein</fullName>
    </submittedName>
</protein>
<proteinExistence type="predicted"/>
<name>A0A0H5R2Y5_9EUKA</name>